<keyword evidence="3" id="KW-1185">Reference proteome</keyword>
<dbReference type="InterPro" id="IPR014519">
    <property type="entry name" value="UCP024492"/>
</dbReference>
<dbReference type="EMBL" id="VIWY01000006">
    <property type="protein sequence ID" value="TWG11287.1"/>
    <property type="molecule type" value="Genomic_DNA"/>
</dbReference>
<evidence type="ECO:0000313" key="2">
    <source>
        <dbReference type="EMBL" id="TWG11287.1"/>
    </source>
</evidence>
<reference evidence="2 3" key="2">
    <citation type="submission" date="2019-06" db="EMBL/GenBank/DDBJ databases">
        <title>Sequencing the genomes of 1000 actinobacteria strains.</title>
        <authorList>
            <person name="Klenk H.-P."/>
        </authorList>
    </citation>
    <scope>NUCLEOTIDE SEQUENCE [LARGE SCALE GENOMIC DNA]</scope>
    <source>
        <strain evidence="2 3">DSM 43866</strain>
    </source>
</reference>
<protein>
    <submittedName>
        <fullName evidence="2">Uncharacterized protein DUF488</fullName>
    </submittedName>
    <submittedName>
        <fullName evidence="1">Uncharacterized protein tei2</fullName>
    </submittedName>
</protein>
<dbReference type="PANTHER" id="PTHR39337:SF1">
    <property type="entry name" value="BLR5642 PROTEIN"/>
    <property type="match status" value="1"/>
</dbReference>
<dbReference type="AlphaFoldDB" id="Q70B15"/>
<dbReference type="Proteomes" id="UP000320239">
    <property type="component" value="Unassembled WGS sequence"/>
</dbReference>
<dbReference type="InterPro" id="IPR007438">
    <property type="entry name" value="DUF488"/>
</dbReference>
<gene>
    <name evidence="1" type="primary">tei2</name>
    <name evidence="2" type="ORF">FHX34_10617</name>
</gene>
<evidence type="ECO:0000313" key="3">
    <source>
        <dbReference type="Proteomes" id="UP000320239"/>
    </source>
</evidence>
<accession>Q70B15</accession>
<evidence type="ECO:0000313" key="1">
    <source>
        <dbReference type="EMBL" id="CAE53334.1"/>
    </source>
</evidence>
<dbReference type="Pfam" id="PF04343">
    <property type="entry name" value="DUF488"/>
    <property type="match status" value="1"/>
</dbReference>
<dbReference type="PIRSF" id="PIRSF024492">
    <property type="entry name" value="UCP024492"/>
    <property type="match status" value="1"/>
</dbReference>
<name>Q70B15_ACTTI</name>
<reference evidence="1" key="1">
    <citation type="journal article" date="2004" name="Microbiology">
        <title>Organization of the teicoplanin gene cluster in Actinoplanes teichomyceticus.</title>
        <authorList>
            <person name="Sosio M."/>
            <person name="Kloosterman H."/>
            <person name="Bianchi A."/>
            <person name="de Vreugd P."/>
            <person name="Dijkhuizen L."/>
            <person name="Donadio S."/>
        </authorList>
    </citation>
    <scope>NUCLEOTIDE SEQUENCE</scope>
    <source>
        <strain evidence="1">ATCC31131</strain>
    </source>
</reference>
<organism evidence="1">
    <name type="scientific">Actinoplanes teichomyceticus</name>
    <dbReference type="NCBI Taxonomy" id="1867"/>
    <lineage>
        <taxon>Bacteria</taxon>
        <taxon>Bacillati</taxon>
        <taxon>Actinomycetota</taxon>
        <taxon>Actinomycetes</taxon>
        <taxon>Micromonosporales</taxon>
        <taxon>Micromonosporaceae</taxon>
        <taxon>Actinoplanes</taxon>
    </lineage>
</organism>
<dbReference type="OrthoDB" id="9789109at2"/>
<dbReference type="EMBL" id="AJ605139">
    <property type="protein sequence ID" value="CAE53334.1"/>
    <property type="molecule type" value="Genomic_DNA"/>
</dbReference>
<proteinExistence type="predicted"/>
<dbReference type="PANTHER" id="PTHR39337">
    <property type="entry name" value="BLR5642 PROTEIN"/>
    <property type="match status" value="1"/>
</dbReference>
<sequence>MLELITVGHGTAGRDELAALFTGAGLDRVVDVRRYPGSRHHPHVGVEALSRWLPEAGIAYRADQRLGGRRRLPPESPDIWWRVEAFRAYAAHMRTAEFHEAVDELLTDIRAGTTAVMCSETLWWRCHRRLIADFVSEIHGFPVRHLDHRGRLARHRVAAGARWRSPDELVYDAAPP</sequence>
<dbReference type="RefSeq" id="WP_122978311.1">
    <property type="nucleotide sequence ID" value="NZ_BOMX01000148.1"/>
</dbReference>